<dbReference type="Pfam" id="PF13333">
    <property type="entry name" value="rve_2"/>
    <property type="match status" value="1"/>
</dbReference>
<organism evidence="4 5">
    <name type="scientific">Mycobacterium avium</name>
    <dbReference type="NCBI Taxonomy" id="1764"/>
    <lineage>
        <taxon>Bacteria</taxon>
        <taxon>Bacillati</taxon>
        <taxon>Actinomycetota</taxon>
        <taxon>Actinomycetes</taxon>
        <taxon>Mycobacteriales</taxon>
        <taxon>Mycobacteriaceae</taxon>
        <taxon>Mycobacterium</taxon>
        <taxon>Mycobacterium avium complex (MAC)</taxon>
    </lineage>
</organism>
<dbReference type="Pfam" id="PF13276">
    <property type="entry name" value="HTH_21"/>
    <property type="match status" value="1"/>
</dbReference>
<dbReference type="Gene3D" id="3.30.420.10">
    <property type="entry name" value="Ribonuclease H-like superfamily/Ribonuclease H"/>
    <property type="match status" value="1"/>
</dbReference>
<dbReference type="PANTHER" id="PTHR46889">
    <property type="entry name" value="TRANSPOSASE INSF FOR INSERTION SEQUENCE IS3B-RELATED"/>
    <property type="match status" value="1"/>
</dbReference>
<feature type="coiled-coil region" evidence="2">
    <location>
        <begin position="62"/>
        <end position="89"/>
    </location>
</feature>
<dbReference type="PANTHER" id="PTHR46889:SF4">
    <property type="entry name" value="TRANSPOSASE INSO FOR INSERTION SEQUENCE ELEMENT IS911B-RELATED"/>
    <property type="match status" value="1"/>
</dbReference>
<comment type="function">
    <text evidence="1">Involved in the transposition of the insertion sequence.</text>
</comment>
<dbReference type="Proteomes" id="UP000217768">
    <property type="component" value="Unassembled WGS sequence"/>
</dbReference>
<dbReference type="Pfam" id="PF00665">
    <property type="entry name" value="rve"/>
    <property type="match status" value="1"/>
</dbReference>
<dbReference type="InterPro" id="IPR025948">
    <property type="entry name" value="HTH-like_dom"/>
</dbReference>
<reference evidence="4 5" key="1">
    <citation type="submission" date="2017-08" db="EMBL/GenBank/DDBJ databases">
        <title>Phylogenetic analysis of Mycobacterium avium complex whole genomes.</title>
        <authorList>
            <person name="Caverly L.J."/>
            <person name="Spilker T."/>
            <person name="Lipuma J."/>
        </authorList>
    </citation>
    <scope>NUCLEOTIDE SEQUENCE [LARGE SCALE GENOMIC DNA]</scope>
    <source>
        <strain evidence="4 5">FLAC0165</strain>
    </source>
</reference>
<dbReference type="NCBIfam" id="NF033516">
    <property type="entry name" value="transpos_IS3"/>
    <property type="match status" value="1"/>
</dbReference>
<dbReference type="InterPro" id="IPR036397">
    <property type="entry name" value="RNaseH_sf"/>
</dbReference>
<gene>
    <name evidence="4" type="ORF">CKJ66_10705</name>
</gene>
<dbReference type="GO" id="GO:0015074">
    <property type="term" value="P:DNA integration"/>
    <property type="evidence" value="ECO:0007669"/>
    <property type="project" value="InterPro"/>
</dbReference>
<dbReference type="InterPro" id="IPR001584">
    <property type="entry name" value="Integrase_cat-core"/>
</dbReference>
<dbReference type="Pfam" id="PF01527">
    <property type="entry name" value="HTH_Tnp_1"/>
    <property type="match status" value="1"/>
</dbReference>
<feature type="domain" description="Integrase catalytic" evidence="3">
    <location>
        <begin position="213"/>
        <end position="390"/>
    </location>
</feature>
<dbReference type="EMBL" id="NSFD01000021">
    <property type="protein sequence ID" value="PBA26875.1"/>
    <property type="molecule type" value="Genomic_DNA"/>
</dbReference>
<proteinExistence type="predicted"/>
<name>A0A2A2ZKI4_MYCAV</name>
<dbReference type="AlphaFoldDB" id="A0A2A2ZKI4"/>
<evidence type="ECO:0000313" key="4">
    <source>
        <dbReference type="EMBL" id="PBA26875.1"/>
    </source>
</evidence>
<dbReference type="SUPFAM" id="SSF53098">
    <property type="entry name" value="Ribonuclease H-like"/>
    <property type="match status" value="1"/>
</dbReference>
<evidence type="ECO:0000256" key="1">
    <source>
        <dbReference type="ARBA" id="ARBA00002286"/>
    </source>
</evidence>
<evidence type="ECO:0000259" key="3">
    <source>
        <dbReference type="PROSITE" id="PS50994"/>
    </source>
</evidence>
<dbReference type="InterPro" id="IPR012337">
    <property type="entry name" value="RNaseH-like_sf"/>
</dbReference>
<evidence type="ECO:0000256" key="2">
    <source>
        <dbReference type="SAM" id="Coils"/>
    </source>
</evidence>
<evidence type="ECO:0000313" key="5">
    <source>
        <dbReference type="Proteomes" id="UP000217768"/>
    </source>
</evidence>
<dbReference type="InterPro" id="IPR009057">
    <property type="entry name" value="Homeodomain-like_sf"/>
</dbReference>
<sequence length="396" mass="44267">MSGKRRKYTPEFREQAARLVIETGRPVAHVAAEIGVGEQVLGRWVRLAKETAAAGDTGAVLDTDERAELERLRRENAELRLDREFLKKSRGLLRLRTTPVEAYRVIESEKAIYAVKRMCELLQVSRSGFYKWRKAAAQGPSSAAQRRAELDVAVAGFHQASDGVYGAPRILADLRAAGAAVSRKTVSASLRRQGLAGICPRRFAPATTIVDLDAPVPKDLVGRRFDTGTLDRVWTSDITYLRTGQGWLYLCAVRDGCSRRVIGWAIDEHLRTDLVESALSMAVALRGELAEQVIFHADRGCQYTSAQLARFAHRHNMARSVGRTGVCWDNAAAESFWATLKVEFYDRHLWPSRATAKIAVGDWIERVYNRRRRHSALGMISPVDYENRFTQTAQAA</sequence>
<accession>A0A2A2ZKI4</accession>
<dbReference type="InterPro" id="IPR050900">
    <property type="entry name" value="Transposase_IS3/IS150/IS904"/>
</dbReference>
<dbReference type="PROSITE" id="PS50994">
    <property type="entry name" value="INTEGRASE"/>
    <property type="match status" value="1"/>
</dbReference>
<comment type="caution">
    <text evidence="4">The sequence shown here is derived from an EMBL/GenBank/DDBJ whole genome shotgun (WGS) entry which is preliminary data.</text>
</comment>
<protein>
    <submittedName>
        <fullName evidence="4">IS3 family transposase</fullName>
    </submittedName>
</protein>
<dbReference type="GO" id="GO:0003677">
    <property type="term" value="F:DNA binding"/>
    <property type="evidence" value="ECO:0007669"/>
    <property type="project" value="InterPro"/>
</dbReference>
<dbReference type="GO" id="GO:0004803">
    <property type="term" value="F:transposase activity"/>
    <property type="evidence" value="ECO:0007669"/>
    <property type="project" value="InterPro"/>
</dbReference>
<dbReference type="GO" id="GO:0006313">
    <property type="term" value="P:DNA transposition"/>
    <property type="evidence" value="ECO:0007669"/>
    <property type="project" value="InterPro"/>
</dbReference>
<keyword evidence="2" id="KW-0175">Coiled coil</keyword>
<dbReference type="Gene3D" id="1.10.10.60">
    <property type="entry name" value="Homeodomain-like"/>
    <property type="match status" value="1"/>
</dbReference>
<dbReference type="InterPro" id="IPR048020">
    <property type="entry name" value="Transpos_IS3"/>
</dbReference>
<dbReference type="SUPFAM" id="SSF46689">
    <property type="entry name" value="Homeodomain-like"/>
    <property type="match status" value="1"/>
</dbReference>
<dbReference type="RefSeq" id="WP_095764041.1">
    <property type="nucleotide sequence ID" value="NZ_JAAILH010000013.1"/>
</dbReference>
<dbReference type="InterPro" id="IPR002514">
    <property type="entry name" value="Transposase_8"/>
</dbReference>